<protein>
    <submittedName>
        <fullName evidence="1">Uncharacterized protein</fullName>
    </submittedName>
</protein>
<sequence length="118" mass="12868">MKAKDIDPRQDDLALKCVASHALFPGRTVLRVHEVAEALEISIQHVIDLINEYRDTGGQSGLLAICVANGRSFSCMEIAETVSRGAWRVPVTSFDDYVRRAAGVEGTAHTDPSTTKNK</sequence>
<dbReference type="EMBL" id="ABVL01000029">
    <property type="protein sequence ID" value="EDY16708.1"/>
    <property type="molecule type" value="Genomic_DNA"/>
</dbReference>
<dbReference type="RefSeq" id="WP_006983142.1">
    <property type="nucleotide sequence ID" value="NZ_ABVL01000029.1"/>
</dbReference>
<dbReference type="InParanoid" id="B4DA81"/>
<dbReference type="Proteomes" id="UP000005824">
    <property type="component" value="Unassembled WGS sequence"/>
</dbReference>
<accession>B4DA81</accession>
<comment type="caution">
    <text evidence="1">The sequence shown here is derived from an EMBL/GenBank/DDBJ whole genome shotgun (WGS) entry which is preliminary data.</text>
</comment>
<name>B4DA81_9BACT</name>
<dbReference type="STRING" id="497964.CfE428DRAFT_5821"/>
<gene>
    <name evidence="1" type="ORF">CfE428DRAFT_5821</name>
</gene>
<dbReference type="AlphaFoldDB" id="B4DA81"/>
<reference evidence="1 2" key="1">
    <citation type="journal article" date="2011" name="J. Bacteriol.">
        <title>Genome sequence of Chthoniobacter flavus Ellin428, an aerobic heterotrophic soil bacterium.</title>
        <authorList>
            <person name="Kant R."/>
            <person name="van Passel M.W."/>
            <person name="Palva A."/>
            <person name="Lucas S."/>
            <person name="Lapidus A."/>
            <person name="Glavina Del Rio T."/>
            <person name="Dalin E."/>
            <person name="Tice H."/>
            <person name="Bruce D."/>
            <person name="Goodwin L."/>
            <person name="Pitluck S."/>
            <person name="Larimer F.W."/>
            <person name="Land M.L."/>
            <person name="Hauser L."/>
            <person name="Sangwan P."/>
            <person name="de Vos W.M."/>
            <person name="Janssen P.H."/>
            <person name="Smidt H."/>
        </authorList>
    </citation>
    <scope>NUCLEOTIDE SEQUENCE [LARGE SCALE GENOMIC DNA]</scope>
    <source>
        <strain evidence="1 2">Ellin428</strain>
    </source>
</reference>
<proteinExistence type="predicted"/>
<evidence type="ECO:0000313" key="2">
    <source>
        <dbReference type="Proteomes" id="UP000005824"/>
    </source>
</evidence>
<organism evidence="1 2">
    <name type="scientific">Chthoniobacter flavus Ellin428</name>
    <dbReference type="NCBI Taxonomy" id="497964"/>
    <lineage>
        <taxon>Bacteria</taxon>
        <taxon>Pseudomonadati</taxon>
        <taxon>Verrucomicrobiota</taxon>
        <taxon>Spartobacteria</taxon>
        <taxon>Chthoniobacterales</taxon>
        <taxon>Chthoniobacteraceae</taxon>
        <taxon>Chthoniobacter</taxon>
    </lineage>
</organism>
<keyword evidence="2" id="KW-1185">Reference proteome</keyword>
<evidence type="ECO:0000313" key="1">
    <source>
        <dbReference type="EMBL" id="EDY16708.1"/>
    </source>
</evidence>